<organism evidence="1 2">
    <name type="scientific">Actinoallomurus iriomotensis</name>
    <dbReference type="NCBI Taxonomy" id="478107"/>
    <lineage>
        <taxon>Bacteria</taxon>
        <taxon>Bacillati</taxon>
        <taxon>Actinomycetota</taxon>
        <taxon>Actinomycetes</taxon>
        <taxon>Streptosporangiales</taxon>
        <taxon>Thermomonosporaceae</taxon>
        <taxon>Actinoallomurus</taxon>
    </lineage>
</organism>
<proteinExistence type="predicted"/>
<comment type="caution">
    <text evidence="1">The sequence shown here is derived from an EMBL/GenBank/DDBJ whole genome shotgun (WGS) entry which is preliminary data.</text>
</comment>
<accession>A0A9W6VYH5</accession>
<protein>
    <submittedName>
        <fullName evidence="1">Uncharacterized protein</fullName>
    </submittedName>
</protein>
<dbReference type="EMBL" id="BSTK01000002">
    <property type="protein sequence ID" value="GLY83692.1"/>
    <property type="molecule type" value="Genomic_DNA"/>
</dbReference>
<gene>
    <name evidence="1" type="ORF">Airi02_016210</name>
</gene>
<sequence>MEFPVARTRDEAHLYLDLRPCECGSVETAWESGVVAIGPGLGTVYAGTCSACGAEREFAFALPEREVMPEGFPTFGGPEPSQLLDAGEWLWVADMTAGNVPRDDPDAALRALAIARAAVDEVVKFIPDGRDEAPDEAFWSARGERMRAEEPGRFHRERLVIVRDTYRDLAAEYRSA</sequence>
<keyword evidence="2" id="KW-1185">Reference proteome</keyword>
<evidence type="ECO:0000313" key="1">
    <source>
        <dbReference type="EMBL" id="GLY83692.1"/>
    </source>
</evidence>
<name>A0A9W6VYH5_9ACTN</name>
<dbReference type="Proteomes" id="UP001165074">
    <property type="component" value="Unassembled WGS sequence"/>
</dbReference>
<dbReference type="AlphaFoldDB" id="A0A9W6VYH5"/>
<evidence type="ECO:0000313" key="2">
    <source>
        <dbReference type="Proteomes" id="UP001165074"/>
    </source>
</evidence>
<reference evidence="1" key="1">
    <citation type="submission" date="2023-03" db="EMBL/GenBank/DDBJ databases">
        <title>Actinoallomurus iriomotensis NBRC 103684.</title>
        <authorList>
            <person name="Ichikawa N."/>
            <person name="Sato H."/>
            <person name="Tonouchi N."/>
        </authorList>
    </citation>
    <scope>NUCLEOTIDE SEQUENCE</scope>
    <source>
        <strain evidence="1">NBRC 103684</strain>
    </source>
</reference>